<dbReference type="GO" id="GO:0106310">
    <property type="term" value="F:protein serine kinase activity"/>
    <property type="evidence" value="ECO:0007669"/>
    <property type="project" value="RHEA"/>
</dbReference>
<evidence type="ECO:0000256" key="1">
    <source>
        <dbReference type="ARBA" id="ARBA00004251"/>
    </source>
</evidence>
<dbReference type="HOGENOM" id="CLU_000288_116_7_1"/>
<dbReference type="GeneID" id="102716865"/>
<dbReference type="SMART" id="SM00220">
    <property type="entry name" value="S_TKc"/>
    <property type="match status" value="1"/>
</dbReference>
<keyword evidence="11" id="KW-0675">Receptor</keyword>
<keyword evidence="17" id="KW-0472">Membrane</keyword>
<keyword evidence="17" id="KW-1133">Transmembrane helix</keyword>
<dbReference type="Pfam" id="PF07714">
    <property type="entry name" value="PK_Tyr_Ser-Thr"/>
    <property type="match status" value="1"/>
</dbReference>
<dbReference type="PROSITE" id="PS50927">
    <property type="entry name" value="BULB_LECTIN"/>
    <property type="match status" value="1"/>
</dbReference>
<dbReference type="EC" id="2.7.11.1" evidence="15"/>
<dbReference type="FunFam" id="2.90.10.10:FF:000014">
    <property type="entry name" value="Serine/threonine-protein kinase"/>
    <property type="match status" value="1"/>
</dbReference>
<evidence type="ECO:0000256" key="2">
    <source>
        <dbReference type="ARBA" id="ARBA00022475"/>
    </source>
</evidence>
<evidence type="ECO:0000256" key="4">
    <source>
        <dbReference type="ARBA" id="ARBA00022536"/>
    </source>
</evidence>
<evidence type="ECO:0000256" key="15">
    <source>
        <dbReference type="PIRNR" id="PIRNR000641"/>
    </source>
</evidence>
<evidence type="ECO:0000256" key="5">
    <source>
        <dbReference type="ARBA" id="ARBA00022679"/>
    </source>
</evidence>
<evidence type="ECO:0000256" key="11">
    <source>
        <dbReference type="ARBA" id="ARBA00023170"/>
    </source>
</evidence>
<gene>
    <name evidence="22" type="primary">LOC102716865</name>
</gene>
<keyword evidence="10" id="KW-1015">Disulfide bond</keyword>
<feature type="transmembrane region" description="Helical" evidence="17">
    <location>
        <begin position="442"/>
        <end position="461"/>
    </location>
</feature>
<dbReference type="CDD" id="cd14066">
    <property type="entry name" value="STKc_IRAK"/>
    <property type="match status" value="1"/>
</dbReference>
<dbReference type="PROSITE" id="PS50948">
    <property type="entry name" value="PAN"/>
    <property type="match status" value="1"/>
</dbReference>
<keyword evidence="23" id="KW-1185">Reference proteome</keyword>
<dbReference type="Gene3D" id="1.10.510.10">
    <property type="entry name" value="Transferase(Phosphotransferase) domain 1"/>
    <property type="match status" value="1"/>
</dbReference>
<dbReference type="Gramene" id="OB04G13740.1">
    <property type="protein sequence ID" value="OB04G13740.1"/>
    <property type="gene ID" value="OB04G13740"/>
</dbReference>
<dbReference type="Pfam" id="PF00954">
    <property type="entry name" value="S_locus_glycop"/>
    <property type="match status" value="1"/>
</dbReference>
<dbReference type="eggNOG" id="ENOG502SGW3">
    <property type="taxonomic scope" value="Eukaryota"/>
</dbReference>
<evidence type="ECO:0000256" key="14">
    <source>
        <dbReference type="ARBA" id="ARBA00048679"/>
    </source>
</evidence>
<evidence type="ECO:0000256" key="18">
    <source>
        <dbReference type="SAM" id="SignalP"/>
    </source>
</evidence>
<comment type="similarity">
    <text evidence="15">Belongs to the protein kinase superfamily. Ser/Thr protein kinase family.</text>
</comment>
<dbReference type="Proteomes" id="UP000006038">
    <property type="component" value="Chromosome 4"/>
</dbReference>
<keyword evidence="17" id="KW-0812">Transmembrane</keyword>
<dbReference type="PROSITE" id="PS00108">
    <property type="entry name" value="PROTEIN_KINASE_ST"/>
    <property type="match status" value="1"/>
</dbReference>
<accession>J3LW49</accession>
<dbReference type="OMA" id="RSNEYME"/>
<dbReference type="PROSITE" id="PS50011">
    <property type="entry name" value="PROTEIN_KINASE_DOM"/>
    <property type="match status" value="1"/>
</dbReference>
<protein>
    <recommendedName>
        <fullName evidence="15">Receptor-like serine/threonine-protein kinase</fullName>
        <ecNumber evidence="15">2.7.11.1</ecNumber>
    </recommendedName>
</protein>
<organism evidence="22">
    <name type="scientific">Oryza brachyantha</name>
    <name type="common">malo sina</name>
    <dbReference type="NCBI Taxonomy" id="4533"/>
    <lineage>
        <taxon>Eukaryota</taxon>
        <taxon>Viridiplantae</taxon>
        <taxon>Streptophyta</taxon>
        <taxon>Embryophyta</taxon>
        <taxon>Tracheophyta</taxon>
        <taxon>Spermatophyta</taxon>
        <taxon>Magnoliopsida</taxon>
        <taxon>Liliopsida</taxon>
        <taxon>Poales</taxon>
        <taxon>Poaceae</taxon>
        <taxon>BOP clade</taxon>
        <taxon>Oryzoideae</taxon>
        <taxon>Oryzeae</taxon>
        <taxon>Oryzinae</taxon>
        <taxon>Oryza</taxon>
    </lineage>
</organism>
<dbReference type="Gene3D" id="2.90.10.10">
    <property type="entry name" value="Bulb-type lectin domain"/>
    <property type="match status" value="1"/>
</dbReference>
<feature type="domain" description="Bulb-type lectin" evidence="20">
    <location>
        <begin position="21"/>
        <end position="149"/>
    </location>
</feature>
<dbReference type="FunFam" id="1.10.510.10:FF:000060">
    <property type="entry name" value="G-type lectin S-receptor-like serine/threonine-protein kinase"/>
    <property type="match status" value="1"/>
</dbReference>
<dbReference type="SUPFAM" id="SSF51110">
    <property type="entry name" value="alpha-D-mannose-specific plant lectins"/>
    <property type="match status" value="1"/>
</dbReference>
<dbReference type="GO" id="GO:0048544">
    <property type="term" value="P:recognition of pollen"/>
    <property type="evidence" value="ECO:0007669"/>
    <property type="project" value="InterPro"/>
</dbReference>
<keyword evidence="8 15" id="KW-0418">Kinase</keyword>
<dbReference type="InterPro" id="IPR001480">
    <property type="entry name" value="Bulb-type_lectin_dom"/>
</dbReference>
<evidence type="ECO:0000256" key="7">
    <source>
        <dbReference type="ARBA" id="ARBA00022741"/>
    </source>
</evidence>
<comment type="catalytic activity">
    <reaction evidence="14 15">
        <text>L-seryl-[protein] + ATP = O-phospho-L-seryl-[protein] + ADP + H(+)</text>
        <dbReference type="Rhea" id="RHEA:17989"/>
        <dbReference type="Rhea" id="RHEA-COMP:9863"/>
        <dbReference type="Rhea" id="RHEA-COMP:11604"/>
        <dbReference type="ChEBI" id="CHEBI:15378"/>
        <dbReference type="ChEBI" id="CHEBI:29999"/>
        <dbReference type="ChEBI" id="CHEBI:30616"/>
        <dbReference type="ChEBI" id="CHEBI:83421"/>
        <dbReference type="ChEBI" id="CHEBI:456216"/>
        <dbReference type="EC" id="2.7.11.1"/>
    </reaction>
</comment>
<dbReference type="RefSeq" id="XP_006653215.1">
    <property type="nucleotide sequence ID" value="XM_006653152.3"/>
</dbReference>
<proteinExistence type="inferred from homology"/>
<dbReference type="GO" id="GO:0005524">
    <property type="term" value="F:ATP binding"/>
    <property type="evidence" value="ECO:0007669"/>
    <property type="project" value="UniProtKB-UniRule"/>
</dbReference>
<evidence type="ECO:0000256" key="6">
    <source>
        <dbReference type="ARBA" id="ARBA00022729"/>
    </source>
</evidence>
<dbReference type="SMART" id="SM00108">
    <property type="entry name" value="B_lectin"/>
    <property type="match status" value="1"/>
</dbReference>
<dbReference type="InterPro" id="IPR024171">
    <property type="entry name" value="SRK-like_kinase"/>
</dbReference>
<reference evidence="22" key="2">
    <citation type="submission" date="2013-04" db="UniProtKB">
        <authorList>
            <consortium name="EnsemblPlants"/>
        </authorList>
    </citation>
    <scope>IDENTIFICATION</scope>
</reference>
<feature type="domain" description="Apple" evidence="21">
    <location>
        <begin position="337"/>
        <end position="427"/>
    </location>
</feature>
<dbReference type="SUPFAM" id="SSF56112">
    <property type="entry name" value="Protein kinase-like (PK-like)"/>
    <property type="match status" value="1"/>
</dbReference>
<evidence type="ECO:0000256" key="16">
    <source>
        <dbReference type="PROSITE-ProRule" id="PRU10141"/>
    </source>
</evidence>
<dbReference type="InterPro" id="IPR003609">
    <property type="entry name" value="Pan_app"/>
</dbReference>
<evidence type="ECO:0000256" key="8">
    <source>
        <dbReference type="ARBA" id="ARBA00022777"/>
    </source>
</evidence>
<evidence type="ECO:0000259" key="19">
    <source>
        <dbReference type="PROSITE" id="PS50011"/>
    </source>
</evidence>
<dbReference type="GO" id="GO:0051707">
    <property type="term" value="P:response to other organism"/>
    <property type="evidence" value="ECO:0007669"/>
    <property type="project" value="UniProtKB-ARBA"/>
</dbReference>
<dbReference type="InterPro" id="IPR011009">
    <property type="entry name" value="Kinase-like_dom_sf"/>
</dbReference>
<evidence type="ECO:0000256" key="10">
    <source>
        <dbReference type="ARBA" id="ARBA00023157"/>
    </source>
</evidence>
<dbReference type="InterPro" id="IPR008271">
    <property type="entry name" value="Ser/Thr_kinase_AS"/>
</dbReference>
<dbReference type="PANTHER" id="PTHR27002:SF1045">
    <property type="entry name" value="RECEPTOR-LIKE SERINE_THREONINE-PROTEIN KINASE"/>
    <property type="match status" value="1"/>
</dbReference>
<dbReference type="CDD" id="cd01098">
    <property type="entry name" value="PAN_AP_plant"/>
    <property type="match status" value="1"/>
</dbReference>
<dbReference type="InterPro" id="IPR036426">
    <property type="entry name" value="Bulb-type_lectin_dom_sf"/>
</dbReference>
<feature type="binding site" evidence="16">
    <location>
        <position position="538"/>
    </location>
    <ligand>
        <name>ATP</name>
        <dbReference type="ChEBI" id="CHEBI:30616"/>
    </ligand>
</feature>
<feature type="domain" description="Protein kinase" evidence="19">
    <location>
        <begin position="510"/>
        <end position="796"/>
    </location>
</feature>
<evidence type="ECO:0000259" key="20">
    <source>
        <dbReference type="PROSITE" id="PS50927"/>
    </source>
</evidence>
<reference evidence="22" key="1">
    <citation type="journal article" date="2013" name="Nat. Commun.">
        <title>Whole-genome sequencing of Oryza brachyantha reveals mechanisms underlying Oryza genome evolution.</title>
        <authorList>
            <person name="Chen J."/>
            <person name="Huang Q."/>
            <person name="Gao D."/>
            <person name="Wang J."/>
            <person name="Lang Y."/>
            <person name="Liu T."/>
            <person name="Li B."/>
            <person name="Bai Z."/>
            <person name="Luis Goicoechea J."/>
            <person name="Liang C."/>
            <person name="Chen C."/>
            <person name="Zhang W."/>
            <person name="Sun S."/>
            <person name="Liao Y."/>
            <person name="Zhang X."/>
            <person name="Yang L."/>
            <person name="Song C."/>
            <person name="Wang M."/>
            <person name="Shi J."/>
            <person name="Liu G."/>
            <person name="Liu J."/>
            <person name="Zhou H."/>
            <person name="Zhou W."/>
            <person name="Yu Q."/>
            <person name="An N."/>
            <person name="Chen Y."/>
            <person name="Cai Q."/>
            <person name="Wang B."/>
            <person name="Liu B."/>
            <person name="Min J."/>
            <person name="Huang Y."/>
            <person name="Wu H."/>
            <person name="Li Z."/>
            <person name="Zhang Y."/>
            <person name="Yin Y."/>
            <person name="Song W."/>
            <person name="Jiang J."/>
            <person name="Jackson S.A."/>
            <person name="Wing R.A."/>
            <person name="Wang J."/>
            <person name="Chen M."/>
        </authorList>
    </citation>
    <scope>NUCLEOTIDE SEQUENCE [LARGE SCALE GENOMIC DNA]</scope>
    <source>
        <strain evidence="22">cv. IRGC 101232</strain>
    </source>
</reference>
<dbReference type="Gene3D" id="3.30.200.20">
    <property type="entry name" value="Phosphorylase Kinase, domain 1"/>
    <property type="match status" value="1"/>
</dbReference>
<keyword evidence="3 15" id="KW-0723">Serine/threonine-protein kinase</keyword>
<comment type="subcellular location">
    <subcellularLocation>
        <location evidence="1">Cell membrane</location>
        <topology evidence="1">Single-pass type I membrane protein</topology>
    </subcellularLocation>
</comment>
<evidence type="ECO:0000256" key="12">
    <source>
        <dbReference type="ARBA" id="ARBA00023180"/>
    </source>
</evidence>
<dbReference type="OrthoDB" id="4062651at2759"/>
<dbReference type="PIRSF" id="PIRSF000641">
    <property type="entry name" value="SRK"/>
    <property type="match status" value="1"/>
</dbReference>
<name>J3LW49_ORYBR</name>
<dbReference type="GO" id="GO:0004674">
    <property type="term" value="F:protein serine/threonine kinase activity"/>
    <property type="evidence" value="ECO:0007669"/>
    <property type="project" value="UniProtKB-KW"/>
</dbReference>
<dbReference type="InterPro" id="IPR000858">
    <property type="entry name" value="S_locus_glycoprot_dom"/>
</dbReference>
<keyword evidence="9 15" id="KW-0067">ATP-binding</keyword>
<feature type="signal peptide" evidence="18">
    <location>
        <begin position="1"/>
        <end position="20"/>
    </location>
</feature>
<dbReference type="Pfam" id="PF01453">
    <property type="entry name" value="B_lectin"/>
    <property type="match status" value="1"/>
</dbReference>
<evidence type="ECO:0000313" key="23">
    <source>
        <dbReference type="Proteomes" id="UP000006038"/>
    </source>
</evidence>
<evidence type="ECO:0000256" key="3">
    <source>
        <dbReference type="ARBA" id="ARBA00022527"/>
    </source>
</evidence>
<keyword evidence="5 15" id="KW-0808">Transferase</keyword>
<keyword evidence="7 15" id="KW-0547">Nucleotide-binding</keyword>
<evidence type="ECO:0000256" key="17">
    <source>
        <dbReference type="SAM" id="Phobius"/>
    </source>
</evidence>
<dbReference type="EnsemblPlants" id="OB04G13740.1">
    <property type="protein sequence ID" value="OB04G13740.1"/>
    <property type="gene ID" value="OB04G13740"/>
</dbReference>
<dbReference type="InterPro" id="IPR000719">
    <property type="entry name" value="Prot_kinase_dom"/>
</dbReference>
<dbReference type="PROSITE" id="PS00107">
    <property type="entry name" value="PROTEIN_KINASE_ATP"/>
    <property type="match status" value="1"/>
</dbReference>
<dbReference type="InterPro" id="IPR001245">
    <property type="entry name" value="Ser-Thr/Tyr_kinase_cat_dom"/>
</dbReference>
<keyword evidence="4" id="KW-0245">EGF-like domain</keyword>
<evidence type="ECO:0000256" key="9">
    <source>
        <dbReference type="ARBA" id="ARBA00022840"/>
    </source>
</evidence>
<dbReference type="SMART" id="SM00473">
    <property type="entry name" value="PAN_AP"/>
    <property type="match status" value="1"/>
</dbReference>
<keyword evidence="6 18" id="KW-0732">Signal</keyword>
<dbReference type="AlphaFoldDB" id="J3LW49"/>
<dbReference type="InterPro" id="IPR017441">
    <property type="entry name" value="Protein_kinase_ATP_BS"/>
</dbReference>
<dbReference type="GO" id="GO:0005886">
    <property type="term" value="C:plasma membrane"/>
    <property type="evidence" value="ECO:0007669"/>
    <property type="project" value="UniProtKB-SubCell"/>
</dbReference>
<feature type="chain" id="PRO_5003774302" description="Receptor-like serine/threonine-protein kinase" evidence="18">
    <location>
        <begin position="21"/>
        <end position="828"/>
    </location>
</feature>
<keyword evidence="12" id="KW-0325">Glycoprotein</keyword>
<evidence type="ECO:0000256" key="13">
    <source>
        <dbReference type="ARBA" id="ARBA00047899"/>
    </source>
</evidence>
<dbReference type="PANTHER" id="PTHR27002">
    <property type="entry name" value="RECEPTOR-LIKE SERINE/THREONINE-PROTEIN KINASE SD1-8"/>
    <property type="match status" value="1"/>
</dbReference>
<evidence type="ECO:0000313" key="22">
    <source>
        <dbReference type="EnsemblPlants" id="OB04G13740.1"/>
    </source>
</evidence>
<evidence type="ECO:0000259" key="21">
    <source>
        <dbReference type="PROSITE" id="PS50948"/>
    </source>
</evidence>
<keyword evidence="2" id="KW-1003">Cell membrane</keyword>
<sequence length="828" mass="90697">MASYHQVFVFLLLLVCFCKSDDSLTPARPLSPGDVLVSGGGAFALGFFSLTNSTSELYVGVWYNKIPVRTYVWVANRNDPIKTSSSSVKLFLTNGSDLVLSDSNGGGTAVWTTANNISTGGDGATAVLLDTGNFVVRLPNGSEVWRSFEHPTDTIVPNVSFPLSYMADRSRRIVAWRGPDDPSAGDFSMGGDSSSDLQIVVWNATRLHWRRAAWTGAPIFGVIQSNTSFRLYQTIDGDTADGFSFRLTVPDGSPPMRMTLEYTGVLTFQSWDSNASSWTAFSEFPTTACDQYASCGPFGYCDGAEAAPSCKCLDGFVPVDGLDISRGCRSKEADLGCGGGGAGDGFLTLTSMKTPDKFLHVRHRSFDECTAECSRNCSCRAYAYASLSSVDGTMDDRSRCLIWTGELVDTGKFRDGTGGENLYLRIPSSEVNKTRSRSVLKIVLPVMAVLLVILASTYLVCKSRGKQRSKKVQSKHSLQGRKDYPSEVGNENVEFSSVGFDAILAATNNFSDDNLLGKGGFGKVYKGVLEGGIEVAVKRLSKGSGQGAEEFRNEVVLIAKLQHRNLVRLLGCCIQEDEKLLIYEYLPNKSLDAFLFDAKRKDVLDWSTRFKIIKGVARGLLYLHQDSRLTIIHRDLKPSNILLDTEMAPKISDFGMARIFGGNEQEANTTRVVGTYGYMSPEYALDGCFSVKSDTYSFGVILLEVVSGLKISSAHLKVECSNLIAHAWSLWKDGNASDFVDASIVESCPIHEALRCINLGLLCVQDQPSARPLMSSVVFMLENEAAVLPAPKEPLYFTMRNYETNDDYSRDSTRRSLNRMSITTLEVR</sequence>
<dbReference type="Pfam" id="PF08276">
    <property type="entry name" value="PAN_2"/>
    <property type="match status" value="1"/>
</dbReference>
<dbReference type="CDD" id="cd00028">
    <property type="entry name" value="B_lectin"/>
    <property type="match status" value="1"/>
</dbReference>
<comment type="catalytic activity">
    <reaction evidence="13 15">
        <text>L-threonyl-[protein] + ATP = O-phospho-L-threonyl-[protein] + ADP + H(+)</text>
        <dbReference type="Rhea" id="RHEA:46608"/>
        <dbReference type="Rhea" id="RHEA-COMP:11060"/>
        <dbReference type="Rhea" id="RHEA-COMP:11605"/>
        <dbReference type="ChEBI" id="CHEBI:15378"/>
        <dbReference type="ChEBI" id="CHEBI:30013"/>
        <dbReference type="ChEBI" id="CHEBI:30616"/>
        <dbReference type="ChEBI" id="CHEBI:61977"/>
        <dbReference type="ChEBI" id="CHEBI:456216"/>
        <dbReference type="EC" id="2.7.11.1"/>
    </reaction>
</comment>
<dbReference type="FunFam" id="3.30.200.20:FF:000402">
    <property type="entry name" value="Serine/threonine-protein kinase"/>
    <property type="match status" value="1"/>
</dbReference>
<dbReference type="KEGG" id="obr:102716865"/>